<evidence type="ECO:0000256" key="6">
    <source>
        <dbReference type="ARBA" id="ARBA00023136"/>
    </source>
</evidence>
<proteinExistence type="predicted"/>
<dbReference type="Pfam" id="PF01757">
    <property type="entry name" value="Acyl_transf_3"/>
    <property type="match status" value="1"/>
</dbReference>
<feature type="domain" description="Acyltransferase 3" evidence="10">
    <location>
        <begin position="33"/>
        <end position="361"/>
    </location>
</feature>
<feature type="transmembrane region" description="Helical" evidence="9">
    <location>
        <begin position="226"/>
        <end position="244"/>
    </location>
</feature>
<evidence type="ECO:0000256" key="9">
    <source>
        <dbReference type="SAM" id="Phobius"/>
    </source>
</evidence>
<evidence type="ECO:0000256" key="2">
    <source>
        <dbReference type="ARBA" id="ARBA00022475"/>
    </source>
</evidence>
<evidence type="ECO:0000256" key="5">
    <source>
        <dbReference type="ARBA" id="ARBA00022989"/>
    </source>
</evidence>
<keyword evidence="3 12" id="KW-0808">Transferase</keyword>
<dbReference type="PANTHER" id="PTHR23028">
    <property type="entry name" value="ACETYLTRANSFERASE"/>
    <property type="match status" value="1"/>
</dbReference>
<feature type="transmembrane region" description="Helical" evidence="9">
    <location>
        <begin position="59"/>
        <end position="78"/>
    </location>
</feature>
<keyword evidence="12" id="KW-0378">Hydrolase</keyword>
<evidence type="ECO:0000256" key="4">
    <source>
        <dbReference type="ARBA" id="ARBA00022692"/>
    </source>
</evidence>
<evidence type="ECO:0000256" key="7">
    <source>
        <dbReference type="ARBA" id="ARBA00023315"/>
    </source>
</evidence>
<feature type="transmembrane region" description="Helical" evidence="9">
    <location>
        <begin position="171"/>
        <end position="187"/>
    </location>
</feature>
<accession>A0A1H2D9Z1</accession>
<feature type="transmembrane region" description="Helical" evidence="9">
    <location>
        <begin position="276"/>
        <end position="299"/>
    </location>
</feature>
<protein>
    <submittedName>
        <fullName evidence="12">Peptidoglycan/LPS O-acetylase OafA/YrhL, contains acyltransferase and SGNH-hydrolase domains</fullName>
    </submittedName>
</protein>
<evidence type="ECO:0000259" key="10">
    <source>
        <dbReference type="Pfam" id="PF01757"/>
    </source>
</evidence>
<dbReference type="GO" id="GO:0005886">
    <property type="term" value="C:plasma membrane"/>
    <property type="evidence" value="ECO:0007669"/>
    <property type="project" value="UniProtKB-SubCell"/>
</dbReference>
<feature type="transmembrane region" description="Helical" evidence="9">
    <location>
        <begin position="99"/>
        <end position="119"/>
    </location>
</feature>
<comment type="subcellular location">
    <subcellularLocation>
        <location evidence="1">Cell membrane</location>
        <topology evidence="1">Multi-pass membrane protein</topology>
    </subcellularLocation>
</comment>
<reference evidence="12 13" key="1">
    <citation type="submission" date="2016-10" db="EMBL/GenBank/DDBJ databases">
        <authorList>
            <person name="de Groot N.N."/>
        </authorList>
    </citation>
    <scope>NUCLEOTIDE SEQUENCE [LARGE SCALE GENOMIC DNA]</scope>
    <source>
        <strain evidence="12 13">DSM 43941</strain>
    </source>
</reference>
<name>A0A1H2D9Z1_9ACTN</name>
<feature type="domain" description="SGNH" evidence="11">
    <location>
        <begin position="465"/>
        <end position="706"/>
    </location>
</feature>
<dbReference type="GO" id="GO:0009103">
    <property type="term" value="P:lipopolysaccharide biosynthetic process"/>
    <property type="evidence" value="ECO:0007669"/>
    <property type="project" value="TreeGrafter"/>
</dbReference>
<keyword evidence="6 9" id="KW-0472">Membrane</keyword>
<gene>
    <name evidence="12" type="ORF">SAMN04489716_8835</name>
</gene>
<dbReference type="GO" id="GO:0016747">
    <property type="term" value="F:acyltransferase activity, transferring groups other than amino-acyl groups"/>
    <property type="evidence" value="ECO:0007669"/>
    <property type="project" value="InterPro"/>
</dbReference>
<feature type="region of interest" description="Disordered" evidence="8">
    <location>
        <begin position="1"/>
        <end position="24"/>
    </location>
</feature>
<sequence length="712" mass="76433">MSVAYDNQLHSARPESSSAGPQTARPHLGFRPDIEGMRAIAVVLVVLSHAGIASLEGGYVGVDVFFVISGFLITTLLFKELDRTGKISLATFYARRATRLLPASTVVLLVTVTASWLWMPATRFKSISLDAIYATFYGINWRLANEGVQYLNADAEPSPLQHFWSLAVEEQFYLVWPLLLLIFALLFGKRRAPVIISLILVVAASLTVSVLQTASSAPWAYFGAHTRAWELAIGAFIAVGAARFAGLPKALAATLTWVGLAAIVVAAFLFTEETPFPGYAAALPVFGAAAIIAGGAAGSPHGVVAILRTWPFQQIGRYSYSWYLWHWPVLMIVPHMLDVEPNIPLNLGLAAGALLLAVASYHLIENPARNQKWAKAKARRGIAVGLALSCLAALVAQVGAMKPPQLAKGDPAVDTTQVVATAADPQAELQRIITASAGTGELPANTTPRVQTARRDKPTYYDVKCHLEYLDTVAPSECAFGDPAGTRTVYLYGDSHAAHWFPAVDAIAKQRGWKLLVRTKSACHAASVAVYSTALKRAYTECPAWRDQVLTEIKQAKPYLVVISSSANDGNPLLNESGGRLKGTAAEIDPKWAAGWTGTIKAIKARGTRIALIQDTPWPGRNVPECLAEHSRKISRCVAPASESVALPERQALVAATVKADGVSVIDPAPWFCVGGSCPSVVGNLLVWRDDDHITTKYATMLAPLLGARLPK</sequence>
<evidence type="ECO:0000256" key="8">
    <source>
        <dbReference type="SAM" id="MobiDB-lite"/>
    </source>
</evidence>
<feature type="compositionally biased region" description="Polar residues" evidence="8">
    <location>
        <begin position="8"/>
        <end position="21"/>
    </location>
</feature>
<dbReference type="EMBL" id="LT629758">
    <property type="protein sequence ID" value="SDT79553.1"/>
    <property type="molecule type" value="Genomic_DNA"/>
</dbReference>
<keyword evidence="2" id="KW-1003">Cell membrane</keyword>
<feature type="transmembrane region" description="Helical" evidence="9">
    <location>
        <begin position="343"/>
        <end position="361"/>
    </location>
</feature>
<dbReference type="Proteomes" id="UP000198688">
    <property type="component" value="Chromosome I"/>
</dbReference>
<dbReference type="InterPro" id="IPR050879">
    <property type="entry name" value="Acyltransferase_3"/>
</dbReference>
<dbReference type="InterPro" id="IPR043968">
    <property type="entry name" value="SGNH"/>
</dbReference>
<feature type="transmembrane region" description="Helical" evidence="9">
    <location>
        <begin position="382"/>
        <end position="401"/>
    </location>
</feature>
<evidence type="ECO:0000256" key="1">
    <source>
        <dbReference type="ARBA" id="ARBA00004651"/>
    </source>
</evidence>
<dbReference type="InterPro" id="IPR036514">
    <property type="entry name" value="SGNH_hydro_sf"/>
</dbReference>
<keyword evidence="13" id="KW-1185">Reference proteome</keyword>
<evidence type="ECO:0000313" key="12">
    <source>
        <dbReference type="EMBL" id="SDT79553.1"/>
    </source>
</evidence>
<keyword evidence="5 9" id="KW-1133">Transmembrane helix</keyword>
<dbReference type="AlphaFoldDB" id="A0A1H2D9Z1"/>
<dbReference type="Pfam" id="PF19040">
    <property type="entry name" value="SGNH"/>
    <property type="match status" value="1"/>
</dbReference>
<keyword evidence="7 12" id="KW-0012">Acyltransferase</keyword>
<evidence type="ECO:0000313" key="13">
    <source>
        <dbReference type="Proteomes" id="UP000198688"/>
    </source>
</evidence>
<dbReference type="STRING" id="113562.SAMN04489716_8835"/>
<evidence type="ECO:0000259" key="11">
    <source>
        <dbReference type="Pfam" id="PF19040"/>
    </source>
</evidence>
<dbReference type="PANTHER" id="PTHR23028:SF53">
    <property type="entry name" value="ACYL_TRANSF_3 DOMAIN-CONTAINING PROTEIN"/>
    <property type="match status" value="1"/>
</dbReference>
<feature type="transmembrane region" description="Helical" evidence="9">
    <location>
        <begin position="320"/>
        <end position="337"/>
    </location>
</feature>
<organism evidence="12 13">
    <name type="scientific">Actinoplanes derwentensis</name>
    <dbReference type="NCBI Taxonomy" id="113562"/>
    <lineage>
        <taxon>Bacteria</taxon>
        <taxon>Bacillati</taxon>
        <taxon>Actinomycetota</taxon>
        <taxon>Actinomycetes</taxon>
        <taxon>Micromonosporales</taxon>
        <taxon>Micromonosporaceae</taxon>
        <taxon>Actinoplanes</taxon>
    </lineage>
</organism>
<feature type="transmembrane region" description="Helical" evidence="9">
    <location>
        <begin position="194"/>
        <end position="214"/>
    </location>
</feature>
<dbReference type="Gene3D" id="3.40.50.1110">
    <property type="entry name" value="SGNH hydrolase"/>
    <property type="match status" value="1"/>
</dbReference>
<dbReference type="InterPro" id="IPR002656">
    <property type="entry name" value="Acyl_transf_3_dom"/>
</dbReference>
<evidence type="ECO:0000256" key="3">
    <source>
        <dbReference type="ARBA" id="ARBA00022679"/>
    </source>
</evidence>
<feature type="transmembrane region" description="Helical" evidence="9">
    <location>
        <begin position="251"/>
        <end position="270"/>
    </location>
</feature>
<dbReference type="GO" id="GO:0016787">
    <property type="term" value="F:hydrolase activity"/>
    <property type="evidence" value="ECO:0007669"/>
    <property type="project" value="UniProtKB-KW"/>
</dbReference>
<dbReference type="SUPFAM" id="SSF52266">
    <property type="entry name" value="SGNH hydrolase"/>
    <property type="match status" value="1"/>
</dbReference>
<keyword evidence="4 9" id="KW-0812">Transmembrane</keyword>